<gene>
    <name evidence="1" type="ORF">F3087_26750</name>
</gene>
<dbReference type="OrthoDB" id="4541754at2"/>
<comment type="caution">
    <text evidence="1">The sequence shown here is derived from an EMBL/GenBank/DDBJ whole genome shotgun (WGS) entry which is preliminary data.</text>
</comment>
<dbReference type="SUPFAM" id="SSF55144">
    <property type="entry name" value="LigT-like"/>
    <property type="match status" value="1"/>
</dbReference>
<dbReference type="EMBL" id="VXLC01000014">
    <property type="protein sequence ID" value="KAA8886192.1"/>
    <property type="molecule type" value="Genomic_DNA"/>
</dbReference>
<dbReference type="RefSeq" id="WP_150404764.1">
    <property type="nucleotide sequence ID" value="NZ_VXLC01000014.1"/>
</dbReference>
<reference evidence="1 2" key="1">
    <citation type="submission" date="2019-09" db="EMBL/GenBank/DDBJ databases">
        <authorList>
            <person name="Wang X."/>
        </authorList>
    </citation>
    <scope>NUCLEOTIDE SEQUENCE [LARGE SCALE GENOMIC DNA]</scope>
    <source>
        <strain evidence="1 2">CICC 11023</strain>
    </source>
</reference>
<dbReference type="Proteomes" id="UP000323876">
    <property type="component" value="Unassembled WGS sequence"/>
</dbReference>
<evidence type="ECO:0008006" key="3">
    <source>
        <dbReference type="Google" id="ProtNLM"/>
    </source>
</evidence>
<dbReference type="AlphaFoldDB" id="A0A5N0E9U0"/>
<dbReference type="InterPro" id="IPR009097">
    <property type="entry name" value="Cyclic_Pdiesterase"/>
</dbReference>
<keyword evidence="2" id="KW-1185">Reference proteome</keyword>
<dbReference type="Gene3D" id="3.90.1140.10">
    <property type="entry name" value="Cyclic phosphodiesterase"/>
    <property type="match status" value="1"/>
</dbReference>
<dbReference type="Pfam" id="PF13563">
    <property type="entry name" value="2_5_RNA_ligase2"/>
    <property type="match status" value="1"/>
</dbReference>
<proteinExistence type="predicted"/>
<evidence type="ECO:0000313" key="2">
    <source>
        <dbReference type="Proteomes" id="UP000323876"/>
    </source>
</evidence>
<name>A0A5N0E9U0_9NOCA</name>
<sequence length="201" mass="22046">MDNSQLRRREGRIGPLGYYWFLTFEHASEFHAQVKDCQQSINTAHFDLTAAEGLHLTLDRIAYDGELSSSQLGSIASAAGHACRRQSPFTLRMDHLTDLHGAIGFIASPQERVHTLRDGLRTATRSVFPDAPVKDSASNPHVTVAYPAFEDLPAAAAAMVEKMGATAYGVDVAITEAIMVSLKRHPHSYEWDVISRISLGV</sequence>
<evidence type="ECO:0000313" key="1">
    <source>
        <dbReference type="EMBL" id="KAA8886192.1"/>
    </source>
</evidence>
<accession>A0A5N0E9U0</accession>
<protein>
    <recommendedName>
        <fullName evidence="3">2'-5' RNA ligase family protein</fullName>
    </recommendedName>
</protein>
<organism evidence="1 2">
    <name type="scientific">Nocardia colli</name>
    <dbReference type="NCBI Taxonomy" id="2545717"/>
    <lineage>
        <taxon>Bacteria</taxon>
        <taxon>Bacillati</taxon>
        <taxon>Actinomycetota</taxon>
        <taxon>Actinomycetes</taxon>
        <taxon>Mycobacteriales</taxon>
        <taxon>Nocardiaceae</taxon>
        <taxon>Nocardia</taxon>
    </lineage>
</organism>